<comment type="similarity">
    <text evidence="4">Belongs to the cytochrome P450 family.</text>
</comment>
<organism evidence="13 14">
    <name type="scientific">Rhizopogon vinicolor AM-OR11-026</name>
    <dbReference type="NCBI Taxonomy" id="1314800"/>
    <lineage>
        <taxon>Eukaryota</taxon>
        <taxon>Fungi</taxon>
        <taxon>Dikarya</taxon>
        <taxon>Basidiomycota</taxon>
        <taxon>Agaricomycotina</taxon>
        <taxon>Agaricomycetes</taxon>
        <taxon>Agaricomycetidae</taxon>
        <taxon>Boletales</taxon>
        <taxon>Suillineae</taxon>
        <taxon>Rhizopogonaceae</taxon>
        <taxon>Rhizopogon</taxon>
    </lineage>
</organism>
<dbReference type="AlphaFoldDB" id="A0A1B7MNS1"/>
<dbReference type="InParanoid" id="A0A1B7MNS1"/>
<evidence type="ECO:0000313" key="13">
    <source>
        <dbReference type="EMBL" id="OAX34211.1"/>
    </source>
</evidence>
<keyword evidence="14" id="KW-1185">Reference proteome</keyword>
<dbReference type="Gene3D" id="1.10.630.10">
    <property type="entry name" value="Cytochrome P450"/>
    <property type="match status" value="1"/>
</dbReference>
<dbReference type="InterPro" id="IPR002401">
    <property type="entry name" value="Cyt_P450_E_grp-I"/>
</dbReference>
<dbReference type="PANTHER" id="PTHR46300:SF2">
    <property type="entry name" value="CYTOCHROME P450 MONOOXYGENASE ALNH-RELATED"/>
    <property type="match status" value="1"/>
</dbReference>
<gene>
    <name evidence="13" type="ORF">K503DRAFT_699108</name>
</gene>
<accession>A0A1B7MNS1</accession>
<keyword evidence="6" id="KW-0812">Transmembrane</keyword>
<dbReference type="InterPro" id="IPR036396">
    <property type="entry name" value="Cyt_P450_sf"/>
</dbReference>
<protein>
    <submittedName>
        <fullName evidence="13">Cytochrome P450</fullName>
    </submittedName>
</protein>
<keyword evidence="7" id="KW-0479">Metal-binding</keyword>
<keyword evidence="5" id="KW-0349">Heme</keyword>
<dbReference type="GO" id="GO:0016705">
    <property type="term" value="F:oxidoreductase activity, acting on paired donors, with incorporation or reduction of molecular oxygen"/>
    <property type="evidence" value="ECO:0007669"/>
    <property type="project" value="InterPro"/>
</dbReference>
<dbReference type="STRING" id="1314800.A0A1B7MNS1"/>
<evidence type="ECO:0000256" key="5">
    <source>
        <dbReference type="ARBA" id="ARBA00022617"/>
    </source>
</evidence>
<evidence type="ECO:0000256" key="2">
    <source>
        <dbReference type="ARBA" id="ARBA00004167"/>
    </source>
</evidence>
<dbReference type="PRINTS" id="PR00463">
    <property type="entry name" value="EP450I"/>
</dbReference>
<keyword evidence="10" id="KW-0408">Iron</keyword>
<evidence type="ECO:0000313" key="14">
    <source>
        <dbReference type="Proteomes" id="UP000092154"/>
    </source>
</evidence>
<dbReference type="GO" id="GO:0005506">
    <property type="term" value="F:iron ion binding"/>
    <property type="evidence" value="ECO:0007669"/>
    <property type="project" value="InterPro"/>
</dbReference>
<reference evidence="13 14" key="1">
    <citation type="submission" date="2016-06" db="EMBL/GenBank/DDBJ databases">
        <title>Comparative genomics of the ectomycorrhizal sister species Rhizopogon vinicolor and Rhizopogon vesiculosus (Basidiomycota: Boletales) reveals a divergence of the mating type B locus.</title>
        <authorList>
            <consortium name="DOE Joint Genome Institute"/>
            <person name="Mujic A.B."/>
            <person name="Kuo A."/>
            <person name="Tritt A."/>
            <person name="Lipzen A."/>
            <person name="Chen C."/>
            <person name="Johnson J."/>
            <person name="Sharma A."/>
            <person name="Barry K."/>
            <person name="Grigoriev I.V."/>
            <person name="Spatafora J.W."/>
        </authorList>
    </citation>
    <scope>NUCLEOTIDE SEQUENCE [LARGE SCALE GENOMIC DNA]</scope>
    <source>
        <strain evidence="13 14">AM-OR11-026</strain>
    </source>
</reference>
<evidence type="ECO:0000256" key="6">
    <source>
        <dbReference type="ARBA" id="ARBA00022692"/>
    </source>
</evidence>
<dbReference type="Pfam" id="PF00067">
    <property type="entry name" value="p450"/>
    <property type="match status" value="1"/>
</dbReference>
<dbReference type="Proteomes" id="UP000092154">
    <property type="component" value="Unassembled WGS sequence"/>
</dbReference>
<evidence type="ECO:0000256" key="12">
    <source>
        <dbReference type="ARBA" id="ARBA00023136"/>
    </source>
</evidence>
<evidence type="ECO:0000256" key="9">
    <source>
        <dbReference type="ARBA" id="ARBA00023002"/>
    </source>
</evidence>
<keyword evidence="8" id="KW-1133">Transmembrane helix</keyword>
<keyword evidence="9" id="KW-0560">Oxidoreductase</keyword>
<evidence type="ECO:0000256" key="7">
    <source>
        <dbReference type="ARBA" id="ARBA00022723"/>
    </source>
</evidence>
<evidence type="ECO:0000256" key="3">
    <source>
        <dbReference type="ARBA" id="ARBA00005179"/>
    </source>
</evidence>
<evidence type="ECO:0000256" key="8">
    <source>
        <dbReference type="ARBA" id="ARBA00022989"/>
    </source>
</evidence>
<comment type="subcellular location">
    <subcellularLocation>
        <location evidence="2">Membrane</location>
        <topology evidence="2">Single-pass membrane protein</topology>
    </subcellularLocation>
</comment>
<dbReference type="GO" id="GO:0020037">
    <property type="term" value="F:heme binding"/>
    <property type="evidence" value="ECO:0007669"/>
    <property type="project" value="InterPro"/>
</dbReference>
<dbReference type="PRINTS" id="PR00385">
    <property type="entry name" value="P450"/>
</dbReference>
<dbReference type="InterPro" id="IPR001128">
    <property type="entry name" value="Cyt_P450"/>
</dbReference>
<name>A0A1B7MNS1_9AGAM</name>
<keyword evidence="12" id="KW-0472">Membrane</keyword>
<evidence type="ECO:0000256" key="11">
    <source>
        <dbReference type="ARBA" id="ARBA00023033"/>
    </source>
</evidence>
<dbReference type="EMBL" id="KV448641">
    <property type="protein sequence ID" value="OAX34211.1"/>
    <property type="molecule type" value="Genomic_DNA"/>
</dbReference>
<evidence type="ECO:0000256" key="4">
    <source>
        <dbReference type="ARBA" id="ARBA00010617"/>
    </source>
</evidence>
<dbReference type="GO" id="GO:0004497">
    <property type="term" value="F:monooxygenase activity"/>
    <property type="evidence" value="ECO:0007669"/>
    <property type="project" value="UniProtKB-KW"/>
</dbReference>
<evidence type="ECO:0000256" key="10">
    <source>
        <dbReference type="ARBA" id="ARBA00023004"/>
    </source>
</evidence>
<comment type="pathway">
    <text evidence="3">Secondary metabolite biosynthesis.</text>
</comment>
<dbReference type="OrthoDB" id="2789670at2759"/>
<evidence type="ECO:0000256" key="1">
    <source>
        <dbReference type="ARBA" id="ARBA00001971"/>
    </source>
</evidence>
<sequence>MFTRWRLHRRIFHQSFRLAAISTYHTTLRRSAHKMLFGFLQNPTDYTSHFQMFPSSYILSIVYDYEPKANGDHIVHIMQRYMKLLVAGVGLGDTMIMETFPFLLRLPAWFPGATFKQAAVECLKADHEIQEIPFQDVKKRMSTGRVAPCLVADNLNSMNRVEDDDLGTAVKQAASMAFGVIILHSNQTYSTLLIFLLAMVLHPEVQAKAQADIDRVIGKDRLPDFDDRSALPYLDAILRETLRWYPAVPLGTPHATTTSDFYKGYFIPKDFSNDETIRAMSHDENKYPSPDAFKPERFLREDGSLTSDTMSLAFGWGRRAW</sequence>
<dbReference type="InterPro" id="IPR050364">
    <property type="entry name" value="Cytochrome_P450_fung"/>
</dbReference>
<dbReference type="GO" id="GO:0016020">
    <property type="term" value="C:membrane"/>
    <property type="evidence" value="ECO:0007669"/>
    <property type="project" value="UniProtKB-SubCell"/>
</dbReference>
<comment type="cofactor">
    <cofactor evidence="1">
        <name>heme</name>
        <dbReference type="ChEBI" id="CHEBI:30413"/>
    </cofactor>
</comment>
<dbReference type="SUPFAM" id="SSF48264">
    <property type="entry name" value="Cytochrome P450"/>
    <property type="match status" value="1"/>
</dbReference>
<dbReference type="PANTHER" id="PTHR46300">
    <property type="entry name" value="P450, PUTATIVE (EUROFUNG)-RELATED-RELATED"/>
    <property type="match status" value="1"/>
</dbReference>
<proteinExistence type="inferred from homology"/>
<keyword evidence="11" id="KW-0503">Monooxygenase</keyword>